<feature type="transmembrane region" description="Helical" evidence="2">
    <location>
        <begin position="651"/>
        <end position="673"/>
    </location>
</feature>
<evidence type="ECO:0000256" key="1">
    <source>
        <dbReference type="SAM" id="Coils"/>
    </source>
</evidence>
<comment type="caution">
    <text evidence="3">The sequence shown here is derived from an EMBL/GenBank/DDBJ whole genome shotgun (WGS) entry which is preliminary data.</text>
</comment>
<evidence type="ECO:0000256" key="2">
    <source>
        <dbReference type="SAM" id="Phobius"/>
    </source>
</evidence>
<sequence length="989" mass="108250">MAEQYDGSIRINTEINTRDVNSQMLRLTNEIKKTAKEISVLQEKMESLGKTKIPTAEYAEIQKQIADAESRMNKLIASQDRFLSIGGKESSSTYKRMQYDIDELANTVKYATGELRDLEETGKAFIPGTDTAEYAKMAQQVENLNDKLAVSNRRLEEMKQKQQPVEQSYNRMKNAADQMSKTVKKVGDNTKKSFSTAAAQTNKMTKSVNKAHMGFGRMLAMSVAFSAVFRAISAITSGVGQGFTNLMGYSSQFAENVQSLKNALTTLGNAFATAFAPIISMVIPALNALISALSTAMTYVAQFVAILGGNSTFIRAKKVQDSYNDSLNGTASAAKKATGALAKFDDLDVLQKQDDSGGGGAGTDVGGMFEEVPVDPALVKWLDGLKAKLKPILDYAKELKDAFTQGFWDGLGDYEYRFEAIKKGLEQIKDALIDIWTDPAVLAAADGWAKSFMYMLGSLVGSVASIGLTIATAFIGGLGQYLEDNTDRIKKYLISMFNVGADINMLLADLFQSVAYIFEAFASESGIRFMAALIGVIADSAMGVTEIALKIGRDFLQMLVLPITENADAFKTALEGLLGSAATVLEGYKSMIDSVFDNLNEVYDTKFKPFFDSVANGLASLVGTFLEVWNGQIQPILDSVAAKLYELFSSYIAPLINSIITLIGGLVSILQTFWETILMPLIEWVITYVVPVVGEAIGLLLEIIIQVIMQITEAITGIINFINGTIIPLWQAAWNSAGVIFQAFFNVLNALGQLMKDFFSGLLKFIKQVVVEKDWKGAWETAKEFFANFKDNILELVEKIQEFFKIFVEWIGENVLEIWKSGWAEAQEKFESFKNGIINAISPIIDKLREFIDWVRNAIQAVRDFFSSGAGSVGSSGSITAGYSVSANSLDAQAVIRNVPHLASGAVIRGGSPFLALLGDQRAGQMNVETPVSTIEDALRNVMNERDEVRSVTVNLNYDGETFARLSLNDIFSEAARQGYDVDMLGWQG</sequence>
<organism evidence="3 4">
    <name type="scientific">Candidatus Eisenbergiella merdipullorum</name>
    <dbReference type="NCBI Taxonomy" id="2838553"/>
    <lineage>
        <taxon>Bacteria</taxon>
        <taxon>Bacillati</taxon>
        <taxon>Bacillota</taxon>
        <taxon>Clostridia</taxon>
        <taxon>Lachnospirales</taxon>
        <taxon>Lachnospiraceae</taxon>
        <taxon>Eisenbergiella</taxon>
    </lineage>
</organism>
<reference evidence="3" key="1">
    <citation type="journal article" date="2021" name="PeerJ">
        <title>Extensive microbial diversity within the chicken gut microbiome revealed by metagenomics and culture.</title>
        <authorList>
            <person name="Gilroy R."/>
            <person name="Ravi A."/>
            <person name="Getino M."/>
            <person name="Pursley I."/>
            <person name="Horton D.L."/>
            <person name="Alikhan N.F."/>
            <person name="Baker D."/>
            <person name="Gharbi K."/>
            <person name="Hall N."/>
            <person name="Watson M."/>
            <person name="Adriaenssens E.M."/>
            <person name="Foster-Nyarko E."/>
            <person name="Jarju S."/>
            <person name="Secka A."/>
            <person name="Antonio M."/>
            <person name="Oren A."/>
            <person name="Chaudhuri R.R."/>
            <person name="La Ragione R."/>
            <person name="Hildebrand F."/>
            <person name="Pallen M.J."/>
        </authorList>
    </citation>
    <scope>NUCLEOTIDE SEQUENCE</scope>
    <source>
        <strain evidence="3">CHK179-7159</strain>
    </source>
</reference>
<keyword evidence="2" id="KW-0812">Transmembrane</keyword>
<feature type="transmembrane region" description="Helical" evidence="2">
    <location>
        <begin position="685"/>
        <end position="705"/>
    </location>
</feature>
<evidence type="ECO:0000313" key="3">
    <source>
        <dbReference type="EMBL" id="HJA91897.1"/>
    </source>
</evidence>
<dbReference type="Proteomes" id="UP000886858">
    <property type="component" value="Unassembled WGS sequence"/>
</dbReference>
<gene>
    <name evidence="3" type="ORF">H9717_02060</name>
</gene>
<keyword evidence="2" id="KW-0472">Membrane</keyword>
<dbReference type="InterPro" id="IPR016024">
    <property type="entry name" value="ARM-type_fold"/>
</dbReference>
<dbReference type="EMBL" id="DWYY01000026">
    <property type="protein sequence ID" value="HJA91897.1"/>
    <property type="molecule type" value="Genomic_DNA"/>
</dbReference>
<keyword evidence="2" id="KW-1133">Transmembrane helix</keyword>
<protein>
    <submittedName>
        <fullName evidence="3">Uncharacterized protein</fullName>
    </submittedName>
</protein>
<proteinExistence type="predicted"/>
<feature type="transmembrane region" description="Helical" evidence="2">
    <location>
        <begin position="452"/>
        <end position="478"/>
    </location>
</feature>
<feature type="transmembrane region" description="Helical" evidence="2">
    <location>
        <begin position="530"/>
        <end position="549"/>
    </location>
</feature>
<reference evidence="3" key="2">
    <citation type="submission" date="2021-04" db="EMBL/GenBank/DDBJ databases">
        <authorList>
            <person name="Gilroy R."/>
        </authorList>
    </citation>
    <scope>NUCLEOTIDE SEQUENCE</scope>
    <source>
        <strain evidence="3">CHK179-7159</strain>
    </source>
</reference>
<dbReference type="AlphaFoldDB" id="A0A9D2I4H1"/>
<dbReference type="SUPFAM" id="SSF48371">
    <property type="entry name" value="ARM repeat"/>
    <property type="match status" value="1"/>
</dbReference>
<keyword evidence="1" id="KW-0175">Coiled coil</keyword>
<name>A0A9D2I4H1_9FIRM</name>
<feature type="coiled-coil region" evidence="1">
    <location>
        <begin position="24"/>
        <end position="161"/>
    </location>
</feature>
<evidence type="ECO:0000313" key="4">
    <source>
        <dbReference type="Proteomes" id="UP000886858"/>
    </source>
</evidence>
<accession>A0A9D2I4H1</accession>